<reference evidence="2 3" key="1">
    <citation type="submission" date="2020-08" db="EMBL/GenBank/DDBJ databases">
        <title>Genomic Encyclopedia of Type Strains, Phase IV (KMG-IV): sequencing the most valuable type-strain genomes for metagenomic binning, comparative biology and taxonomic classification.</title>
        <authorList>
            <person name="Goeker M."/>
        </authorList>
    </citation>
    <scope>NUCLEOTIDE SEQUENCE [LARGE SCALE GENOMIC DNA]</scope>
    <source>
        <strain evidence="2 3">DSM 27939</strain>
    </source>
</reference>
<name>A0A7W8K1L8_9DEIO</name>
<protein>
    <submittedName>
        <fullName evidence="2">Uncharacterized protein</fullName>
    </submittedName>
</protein>
<dbReference type="AlphaFoldDB" id="A0A7W8K1L8"/>
<dbReference type="EMBL" id="JACHFL010000024">
    <property type="protein sequence ID" value="MBB5365913.1"/>
    <property type="molecule type" value="Genomic_DNA"/>
</dbReference>
<keyword evidence="3" id="KW-1185">Reference proteome</keyword>
<sequence length="109" mass="12427">MSERRFKGHNLDTRHGFFGTFTIWEFMMVFGCGILGGSLTSSSGSAPMVYSVVSGVAALIGVLMAKRTLAQKPHYFKHLYKYLNRPDYKHVKVDRDYVPVLPDARQRRN</sequence>
<evidence type="ECO:0000256" key="1">
    <source>
        <dbReference type="SAM" id="Phobius"/>
    </source>
</evidence>
<proteinExistence type="predicted"/>
<feature type="transmembrane region" description="Helical" evidence="1">
    <location>
        <begin position="47"/>
        <end position="65"/>
    </location>
</feature>
<evidence type="ECO:0000313" key="3">
    <source>
        <dbReference type="Proteomes" id="UP000552709"/>
    </source>
</evidence>
<keyword evidence="1" id="KW-1133">Transmembrane helix</keyword>
<gene>
    <name evidence="2" type="ORF">HNQ08_005039</name>
</gene>
<keyword evidence="1" id="KW-0812">Transmembrane</keyword>
<accession>A0A7W8K1L8</accession>
<evidence type="ECO:0000313" key="2">
    <source>
        <dbReference type="EMBL" id="MBB5365913.1"/>
    </source>
</evidence>
<organism evidence="2 3">
    <name type="scientific">Deinococcus humi</name>
    <dbReference type="NCBI Taxonomy" id="662880"/>
    <lineage>
        <taxon>Bacteria</taxon>
        <taxon>Thermotogati</taxon>
        <taxon>Deinococcota</taxon>
        <taxon>Deinococci</taxon>
        <taxon>Deinococcales</taxon>
        <taxon>Deinococcaceae</taxon>
        <taxon>Deinococcus</taxon>
    </lineage>
</organism>
<dbReference type="Proteomes" id="UP000552709">
    <property type="component" value="Unassembled WGS sequence"/>
</dbReference>
<keyword evidence="1" id="KW-0472">Membrane</keyword>
<feature type="transmembrane region" description="Helical" evidence="1">
    <location>
        <begin position="21"/>
        <end position="41"/>
    </location>
</feature>
<dbReference type="RefSeq" id="WP_184137796.1">
    <property type="nucleotide sequence ID" value="NZ_JACHFL010000024.1"/>
</dbReference>
<comment type="caution">
    <text evidence="2">The sequence shown here is derived from an EMBL/GenBank/DDBJ whole genome shotgun (WGS) entry which is preliminary data.</text>
</comment>